<keyword evidence="2" id="KW-0479">Metal-binding</keyword>
<keyword evidence="4" id="KW-0456">Lyase</keyword>
<dbReference type="Proteomes" id="UP000198741">
    <property type="component" value="Chromosome I"/>
</dbReference>
<gene>
    <name evidence="4" type="ORF">SAMN04515671_1169</name>
</gene>
<organism evidence="4 5">
    <name type="scientific">Nakamurella panacisegetis</name>
    <dbReference type="NCBI Taxonomy" id="1090615"/>
    <lineage>
        <taxon>Bacteria</taxon>
        <taxon>Bacillati</taxon>
        <taxon>Actinomycetota</taxon>
        <taxon>Actinomycetes</taxon>
        <taxon>Nakamurellales</taxon>
        <taxon>Nakamurellaceae</taxon>
        <taxon>Nakamurella</taxon>
    </lineage>
</organism>
<dbReference type="InterPro" id="IPR015813">
    <property type="entry name" value="Pyrv/PenolPyrv_kinase-like_dom"/>
</dbReference>
<dbReference type="SUPFAM" id="SSF51621">
    <property type="entry name" value="Phosphoenolpyruvate/pyruvate domain"/>
    <property type="match status" value="1"/>
</dbReference>
<name>A0A1H0K599_9ACTN</name>
<evidence type="ECO:0000256" key="2">
    <source>
        <dbReference type="ARBA" id="ARBA00022723"/>
    </source>
</evidence>
<dbReference type="GO" id="GO:0016829">
    <property type="term" value="F:lyase activity"/>
    <property type="evidence" value="ECO:0007669"/>
    <property type="project" value="UniProtKB-KW"/>
</dbReference>
<dbReference type="PANTHER" id="PTHR32308">
    <property type="entry name" value="LYASE BETA SUBUNIT, PUTATIVE (AFU_ORTHOLOGUE AFUA_4G13030)-RELATED"/>
    <property type="match status" value="1"/>
</dbReference>
<dbReference type="EMBL" id="LT629710">
    <property type="protein sequence ID" value="SDO51074.1"/>
    <property type="molecule type" value="Genomic_DNA"/>
</dbReference>
<dbReference type="Pfam" id="PF22484">
    <property type="entry name" value="DUF6986"/>
    <property type="match status" value="1"/>
</dbReference>
<evidence type="ECO:0000256" key="3">
    <source>
        <dbReference type="ARBA" id="ARBA00022842"/>
    </source>
</evidence>
<evidence type="ECO:0000256" key="1">
    <source>
        <dbReference type="ARBA" id="ARBA00001946"/>
    </source>
</evidence>
<sequence length="420" mass="44450">MLAPELLARWDDALVPDDISYAAAYPGPPAPGCVHTVYIPVSRFVPGVVRGWGGAAVAALDEHAAQWQDLLAGLAGVPDELDALTRAKLVTEPIEDLRIDFEDGFRAHRGTVADDLDEDDHAVRAAGIVAAEPMPRSWGLRIRSLAGATRQRGLRTLDLFLGAVLSAGPLRAGFVVTLPKVTSLAQIGVFVAVLAQLEIAHSLEPGTLRFEIQVETPQTVLGADGTVPVAQMIHAADGRVSGLHFGTYDYTASLGILGAHQNLRHPVADFAKSLMMLAAAETGVRVSDGSDNKVPVGPPDVVGQRWATHADGVLRALRQGIFQGWDLHAAQLPSRFAATFSFFRDGWAEAAVRLGDYHRQEPGAGGVLDEPATAFALARHLAAALACGAVRPEEMLAVAGIDRAVVERYLVRGAPPGGRS</sequence>
<dbReference type="PANTHER" id="PTHR32308:SF10">
    <property type="entry name" value="CITRATE LYASE SUBUNIT BETA"/>
    <property type="match status" value="1"/>
</dbReference>
<keyword evidence="3" id="KW-0460">Magnesium</keyword>
<protein>
    <submittedName>
        <fullName evidence="4">HpcH/HpaI aldolase/citrate lyase family protein</fullName>
    </submittedName>
</protein>
<keyword evidence="5" id="KW-1185">Reference proteome</keyword>
<dbReference type="Gene3D" id="3.20.20.60">
    <property type="entry name" value="Phosphoenolpyruvate-binding domains"/>
    <property type="match status" value="1"/>
</dbReference>
<dbReference type="GO" id="GO:0000287">
    <property type="term" value="F:magnesium ion binding"/>
    <property type="evidence" value="ECO:0007669"/>
    <property type="project" value="TreeGrafter"/>
</dbReference>
<dbReference type="InterPro" id="IPR040442">
    <property type="entry name" value="Pyrv_kinase-like_dom_sf"/>
</dbReference>
<accession>A0A1H0K599</accession>
<reference evidence="4 5" key="1">
    <citation type="submission" date="2016-10" db="EMBL/GenBank/DDBJ databases">
        <authorList>
            <person name="de Groot N.N."/>
        </authorList>
    </citation>
    <scope>NUCLEOTIDE SEQUENCE [LARGE SCALE GENOMIC DNA]</scope>
    <source>
        <strain evidence="5">P4-7,KCTC 19426,CECT 7604</strain>
    </source>
</reference>
<dbReference type="GO" id="GO:0006107">
    <property type="term" value="P:oxaloacetate metabolic process"/>
    <property type="evidence" value="ECO:0007669"/>
    <property type="project" value="TreeGrafter"/>
</dbReference>
<comment type="cofactor">
    <cofactor evidence="1">
        <name>Mg(2+)</name>
        <dbReference type="ChEBI" id="CHEBI:18420"/>
    </cofactor>
</comment>
<dbReference type="InterPro" id="IPR054255">
    <property type="entry name" value="DUF6986"/>
</dbReference>
<dbReference type="STRING" id="1090615.SAMN04515671_1169"/>
<proteinExistence type="predicted"/>
<evidence type="ECO:0000313" key="5">
    <source>
        <dbReference type="Proteomes" id="UP000198741"/>
    </source>
</evidence>
<dbReference type="AlphaFoldDB" id="A0A1H0K599"/>
<evidence type="ECO:0000313" key="4">
    <source>
        <dbReference type="EMBL" id="SDO51074.1"/>
    </source>
</evidence>